<evidence type="ECO:0000259" key="11">
    <source>
        <dbReference type="Pfam" id="PF08544"/>
    </source>
</evidence>
<comment type="pathway">
    <text evidence="9">Isoprenoid biosynthesis; isopentenyl diphosphate biosynthesis via DXP pathway; isopentenyl diphosphate from 1-deoxy-D-xylulose 5-phosphate: step 3/6.</text>
</comment>
<dbReference type="InterPro" id="IPR036554">
    <property type="entry name" value="GHMP_kinase_C_sf"/>
</dbReference>
<evidence type="ECO:0000313" key="12">
    <source>
        <dbReference type="EMBL" id="GCE27738.1"/>
    </source>
</evidence>
<comment type="similarity">
    <text evidence="1 9">Belongs to the GHMP kinase family. IspE subfamily.</text>
</comment>
<keyword evidence="7 9" id="KW-0067">ATP-binding</keyword>
<feature type="domain" description="GHMP kinase C-terminal" evidence="11">
    <location>
        <begin position="229"/>
        <end position="289"/>
    </location>
</feature>
<dbReference type="InterPro" id="IPR013750">
    <property type="entry name" value="GHMP_kinase_C_dom"/>
</dbReference>
<dbReference type="InterPro" id="IPR004424">
    <property type="entry name" value="IspE"/>
</dbReference>
<accession>A0A402B8Q2</accession>
<dbReference type="Pfam" id="PF08544">
    <property type="entry name" value="GHMP_kinases_C"/>
    <property type="match status" value="1"/>
</dbReference>
<protein>
    <recommendedName>
        <fullName evidence="3 9">4-diphosphocytidyl-2-C-methyl-D-erythritol kinase</fullName>
        <shortName evidence="9">CMK</shortName>
        <ecNumber evidence="2 9">2.7.1.148</ecNumber>
    </recommendedName>
    <alternativeName>
        <fullName evidence="8 9">4-(cytidine-5'-diphospho)-2-C-methyl-D-erythritol kinase</fullName>
    </alternativeName>
</protein>
<dbReference type="Gene3D" id="3.30.230.10">
    <property type="match status" value="1"/>
</dbReference>
<dbReference type="EC" id="2.7.1.148" evidence="2 9"/>
<evidence type="ECO:0000256" key="5">
    <source>
        <dbReference type="ARBA" id="ARBA00022741"/>
    </source>
</evidence>
<gene>
    <name evidence="9 12" type="primary">ispE</name>
    <name evidence="12" type="ORF">KDA_32220</name>
</gene>
<dbReference type="PRINTS" id="PR00958">
    <property type="entry name" value="HOMSERKINASE"/>
</dbReference>
<dbReference type="Gene3D" id="3.30.70.890">
    <property type="entry name" value="GHMP kinase, C-terminal domain"/>
    <property type="match status" value="1"/>
</dbReference>
<dbReference type="RefSeq" id="WP_126628034.1">
    <property type="nucleotide sequence ID" value="NZ_BIFT01000001.1"/>
</dbReference>
<proteinExistence type="inferred from homology"/>
<comment type="function">
    <text evidence="9">Catalyzes the phosphorylation of the position 2 hydroxy group of 4-diphosphocytidyl-2C-methyl-D-erythritol.</text>
</comment>
<dbReference type="GO" id="GO:0016114">
    <property type="term" value="P:terpenoid biosynthetic process"/>
    <property type="evidence" value="ECO:0007669"/>
    <property type="project" value="UniProtKB-UniRule"/>
</dbReference>
<dbReference type="OrthoDB" id="9809438at2"/>
<reference evidence="13" key="1">
    <citation type="submission" date="2018-12" db="EMBL/GenBank/DDBJ databases">
        <title>Tengunoibacter tsumagoiensis gen. nov., sp. nov., Dictyobacter kobayashii sp. nov., D. alpinus sp. nov., and D. joshuensis sp. nov. and description of Dictyobacteraceae fam. nov. within the order Ktedonobacterales isolated from Tengu-no-mugimeshi.</title>
        <authorList>
            <person name="Wang C.M."/>
            <person name="Zheng Y."/>
            <person name="Sakai Y."/>
            <person name="Toyoda A."/>
            <person name="Minakuchi Y."/>
            <person name="Abe K."/>
            <person name="Yokota A."/>
            <person name="Yabe S."/>
        </authorList>
    </citation>
    <scope>NUCLEOTIDE SEQUENCE [LARGE SCALE GENOMIC DNA]</scope>
    <source>
        <strain evidence="13">Uno16</strain>
    </source>
</reference>
<dbReference type="GO" id="GO:0005524">
    <property type="term" value="F:ATP binding"/>
    <property type="evidence" value="ECO:0007669"/>
    <property type="project" value="UniProtKB-UniRule"/>
</dbReference>
<feature type="binding site" evidence="9">
    <location>
        <begin position="108"/>
        <end position="118"/>
    </location>
    <ligand>
        <name>ATP</name>
        <dbReference type="ChEBI" id="CHEBI:30616"/>
    </ligand>
</feature>
<evidence type="ECO:0000256" key="9">
    <source>
        <dbReference type="HAMAP-Rule" id="MF_00061"/>
    </source>
</evidence>
<keyword evidence="13" id="KW-1185">Reference proteome</keyword>
<dbReference type="InterPro" id="IPR006204">
    <property type="entry name" value="GHMP_kinase_N_dom"/>
</dbReference>
<keyword evidence="9" id="KW-0414">Isoprene biosynthesis</keyword>
<evidence type="ECO:0000256" key="7">
    <source>
        <dbReference type="ARBA" id="ARBA00022840"/>
    </source>
</evidence>
<dbReference type="NCBIfam" id="TIGR00154">
    <property type="entry name" value="ispE"/>
    <property type="match status" value="1"/>
</dbReference>
<dbReference type="UniPathway" id="UPA00056">
    <property type="reaction ID" value="UER00094"/>
</dbReference>
<keyword evidence="6 9" id="KW-0418">Kinase</keyword>
<comment type="caution">
    <text evidence="12">The sequence shown here is derived from an EMBL/GenBank/DDBJ whole genome shotgun (WGS) entry which is preliminary data.</text>
</comment>
<name>A0A402B8Q2_9CHLR</name>
<evidence type="ECO:0000313" key="13">
    <source>
        <dbReference type="Proteomes" id="UP000287171"/>
    </source>
</evidence>
<evidence type="ECO:0000256" key="3">
    <source>
        <dbReference type="ARBA" id="ARBA00017473"/>
    </source>
</evidence>
<keyword evidence="4 9" id="KW-0808">Transferase</keyword>
<dbReference type="InterPro" id="IPR014721">
    <property type="entry name" value="Ribsml_uS5_D2-typ_fold_subgr"/>
</dbReference>
<dbReference type="SUPFAM" id="SSF54211">
    <property type="entry name" value="Ribosomal protein S5 domain 2-like"/>
    <property type="match status" value="1"/>
</dbReference>
<dbReference type="Pfam" id="PF00288">
    <property type="entry name" value="GHMP_kinases_N"/>
    <property type="match status" value="1"/>
</dbReference>
<organism evidence="12 13">
    <name type="scientific">Dictyobacter alpinus</name>
    <dbReference type="NCBI Taxonomy" id="2014873"/>
    <lineage>
        <taxon>Bacteria</taxon>
        <taxon>Bacillati</taxon>
        <taxon>Chloroflexota</taxon>
        <taxon>Ktedonobacteria</taxon>
        <taxon>Ktedonobacterales</taxon>
        <taxon>Dictyobacteraceae</taxon>
        <taxon>Dictyobacter</taxon>
    </lineage>
</organism>
<keyword evidence="5 9" id="KW-0547">Nucleotide-binding</keyword>
<dbReference type="HAMAP" id="MF_00061">
    <property type="entry name" value="IspE"/>
    <property type="match status" value="1"/>
</dbReference>
<evidence type="ECO:0000259" key="10">
    <source>
        <dbReference type="Pfam" id="PF00288"/>
    </source>
</evidence>
<evidence type="ECO:0000256" key="1">
    <source>
        <dbReference type="ARBA" id="ARBA00009684"/>
    </source>
</evidence>
<sequence>MNQSQDGLQQQATSGNVCFVQSYAKINLTLDVLGKRADGYHELATIMQTIDLYDTICLTRLAEDRVSMNCNRPELSNDYNLVVRAVQAVRQKLGLHQGLAIELHKRVPVAAGLGGGSSNAAATLLALQQWWNLPLSMQDLWEIAASLGSDIPFFLTGGLALCEGRGERITPLASHWPATMRWLLLVKPDISVSTAMVYRNLTPDDYTNGGWSRAAEVALQTQSKLQASDLYNSLERGVLEQYAEVARARQEMLDAGAHYVRLSGSGPTLFTTFDTLTEAAAVQQKLQSQSYEAYLTHAIHPGNNPITYF</sequence>
<dbReference type="PANTHER" id="PTHR43527">
    <property type="entry name" value="4-DIPHOSPHOCYTIDYL-2-C-METHYL-D-ERYTHRITOL KINASE, CHLOROPLASTIC"/>
    <property type="match status" value="1"/>
</dbReference>
<dbReference type="GO" id="GO:0019288">
    <property type="term" value="P:isopentenyl diphosphate biosynthetic process, methylerythritol 4-phosphate pathway"/>
    <property type="evidence" value="ECO:0007669"/>
    <property type="project" value="UniProtKB-UniRule"/>
</dbReference>
<dbReference type="SUPFAM" id="SSF55060">
    <property type="entry name" value="GHMP Kinase, C-terminal domain"/>
    <property type="match status" value="1"/>
</dbReference>
<dbReference type="EMBL" id="BIFT01000001">
    <property type="protein sequence ID" value="GCE27738.1"/>
    <property type="molecule type" value="Genomic_DNA"/>
</dbReference>
<dbReference type="InterPro" id="IPR020568">
    <property type="entry name" value="Ribosomal_Su5_D2-typ_SF"/>
</dbReference>
<dbReference type="Proteomes" id="UP000287171">
    <property type="component" value="Unassembled WGS sequence"/>
</dbReference>
<feature type="active site" evidence="9">
    <location>
        <position position="150"/>
    </location>
</feature>
<evidence type="ECO:0000256" key="8">
    <source>
        <dbReference type="ARBA" id="ARBA00032554"/>
    </source>
</evidence>
<dbReference type="PANTHER" id="PTHR43527:SF2">
    <property type="entry name" value="4-DIPHOSPHOCYTIDYL-2-C-METHYL-D-ERYTHRITOL KINASE, CHLOROPLASTIC"/>
    <property type="match status" value="1"/>
</dbReference>
<feature type="domain" description="GHMP kinase N-terminal" evidence="10">
    <location>
        <begin position="80"/>
        <end position="158"/>
    </location>
</feature>
<evidence type="ECO:0000256" key="6">
    <source>
        <dbReference type="ARBA" id="ARBA00022777"/>
    </source>
</evidence>
<dbReference type="PIRSF" id="PIRSF010376">
    <property type="entry name" value="IspE"/>
    <property type="match status" value="1"/>
</dbReference>
<feature type="active site" evidence="9">
    <location>
        <position position="25"/>
    </location>
</feature>
<comment type="catalytic activity">
    <reaction evidence="9">
        <text>4-CDP-2-C-methyl-D-erythritol + ATP = 4-CDP-2-C-methyl-D-erythritol 2-phosphate + ADP + H(+)</text>
        <dbReference type="Rhea" id="RHEA:18437"/>
        <dbReference type="ChEBI" id="CHEBI:15378"/>
        <dbReference type="ChEBI" id="CHEBI:30616"/>
        <dbReference type="ChEBI" id="CHEBI:57823"/>
        <dbReference type="ChEBI" id="CHEBI:57919"/>
        <dbReference type="ChEBI" id="CHEBI:456216"/>
        <dbReference type="EC" id="2.7.1.148"/>
    </reaction>
</comment>
<evidence type="ECO:0000256" key="4">
    <source>
        <dbReference type="ARBA" id="ARBA00022679"/>
    </source>
</evidence>
<evidence type="ECO:0000256" key="2">
    <source>
        <dbReference type="ARBA" id="ARBA00012052"/>
    </source>
</evidence>
<dbReference type="GO" id="GO:0050515">
    <property type="term" value="F:4-(cytidine 5'-diphospho)-2-C-methyl-D-erythritol kinase activity"/>
    <property type="evidence" value="ECO:0007669"/>
    <property type="project" value="UniProtKB-UniRule"/>
</dbReference>
<dbReference type="AlphaFoldDB" id="A0A402B8Q2"/>